<dbReference type="Gene3D" id="3.40.109.40">
    <property type="match status" value="1"/>
</dbReference>
<organism evidence="2 3">
    <name type="scientific">Kandleria vitulina</name>
    <dbReference type="NCBI Taxonomy" id="1630"/>
    <lineage>
        <taxon>Bacteria</taxon>
        <taxon>Bacillati</taxon>
        <taxon>Bacillota</taxon>
        <taxon>Erysipelotrichia</taxon>
        <taxon>Erysipelotrichales</taxon>
        <taxon>Coprobacillaceae</taxon>
        <taxon>Kandleria</taxon>
    </lineage>
</organism>
<dbReference type="GO" id="GO:0008705">
    <property type="term" value="F:methionine synthase activity"/>
    <property type="evidence" value="ECO:0007669"/>
    <property type="project" value="InterPro"/>
</dbReference>
<name>A0A1H2UED6_9FIRM</name>
<feature type="domain" description="AdoMet activation" evidence="1">
    <location>
        <begin position="80"/>
        <end position="188"/>
    </location>
</feature>
<dbReference type="OrthoDB" id="9816190at2"/>
<dbReference type="AlphaFoldDB" id="A0A1H2UED6"/>
<dbReference type="Proteomes" id="UP000182429">
    <property type="component" value="Unassembled WGS sequence"/>
</dbReference>
<dbReference type="SUPFAM" id="SSF56507">
    <property type="entry name" value="Methionine synthase activation domain-like"/>
    <property type="match status" value="1"/>
</dbReference>
<dbReference type="InterPro" id="IPR017342">
    <property type="entry name" value="S-AdoMet-dep_Met_synth_prd"/>
</dbReference>
<dbReference type="Pfam" id="PF02965">
    <property type="entry name" value="Met_synt_B12"/>
    <property type="match status" value="1"/>
</dbReference>
<reference evidence="2 3" key="1">
    <citation type="submission" date="2016-10" db="EMBL/GenBank/DDBJ databases">
        <authorList>
            <person name="de Groot N.N."/>
        </authorList>
    </citation>
    <scope>NUCLEOTIDE SEQUENCE [LARGE SCALE GENOMIC DNA]</scope>
    <source>
        <strain evidence="2 3">S3b</strain>
    </source>
</reference>
<evidence type="ECO:0000259" key="1">
    <source>
        <dbReference type="Pfam" id="PF02965"/>
    </source>
</evidence>
<dbReference type="EMBL" id="FNNF01000020">
    <property type="protein sequence ID" value="SDW54476.1"/>
    <property type="molecule type" value="Genomic_DNA"/>
</dbReference>
<dbReference type="PIRSF" id="PIRSF037984">
    <property type="entry name" value="Met_synth_TM0269_prd"/>
    <property type="match status" value="1"/>
</dbReference>
<accession>A0A1H2UED6</accession>
<protein>
    <submittedName>
        <fullName evidence="2">Vitamin B12 dependent methionine synthase, activation domain</fullName>
    </submittedName>
</protein>
<sequence>MKPIRKSEILRYLGYRKDMEINEHTDELIDQCIDELKKVINPQFVYKRFPVKRVDDTILIEGMSINSKALSKNLEGCNEVYLFAATVGIGVDQMIRRVEITNMAKAAIYQATGAEMVECVCDDLNDKLKEQAKEEHLYLKPRFSPGYGDTSLELQKDFERLLKMSEIGIHLTESLLMVPSKSVTAFIGITDHPQKSVSGCKACDKLDCPSRKE</sequence>
<dbReference type="InterPro" id="IPR037010">
    <property type="entry name" value="VitB12-dep_Met_synth_activ_sf"/>
</dbReference>
<dbReference type="InterPro" id="IPR004223">
    <property type="entry name" value="VitB12-dep_Met_synth_activ_dom"/>
</dbReference>
<dbReference type="STRING" id="1630.SAMN05216514_11414"/>
<evidence type="ECO:0000313" key="3">
    <source>
        <dbReference type="Proteomes" id="UP000182429"/>
    </source>
</evidence>
<dbReference type="eggNOG" id="COG1410">
    <property type="taxonomic scope" value="Bacteria"/>
</dbReference>
<gene>
    <name evidence="2" type="ORF">SAMN04487759_12031</name>
</gene>
<evidence type="ECO:0000313" key="2">
    <source>
        <dbReference type="EMBL" id="SDW54476.1"/>
    </source>
</evidence>
<proteinExistence type="predicted"/>
<dbReference type="RefSeq" id="WP_029072771.1">
    <property type="nucleotide sequence ID" value="NZ_FNNF01000020.1"/>
</dbReference>